<feature type="region of interest" description="Disordered" evidence="1">
    <location>
        <begin position="79"/>
        <end position="99"/>
    </location>
</feature>
<organism evidence="2 3">
    <name type="scientific">Mya arenaria</name>
    <name type="common">Soft-shell clam</name>
    <dbReference type="NCBI Taxonomy" id="6604"/>
    <lineage>
        <taxon>Eukaryota</taxon>
        <taxon>Metazoa</taxon>
        <taxon>Spiralia</taxon>
        <taxon>Lophotrochozoa</taxon>
        <taxon>Mollusca</taxon>
        <taxon>Bivalvia</taxon>
        <taxon>Autobranchia</taxon>
        <taxon>Heteroconchia</taxon>
        <taxon>Euheterodonta</taxon>
        <taxon>Imparidentia</taxon>
        <taxon>Neoheterodontei</taxon>
        <taxon>Myida</taxon>
        <taxon>Myoidea</taxon>
        <taxon>Myidae</taxon>
        <taxon>Mya</taxon>
    </lineage>
</organism>
<proteinExistence type="predicted"/>
<keyword evidence="3" id="KW-1185">Reference proteome</keyword>
<dbReference type="EMBL" id="CP111014">
    <property type="protein sequence ID" value="WAQ98282.1"/>
    <property type="molecule type" value="Genomic_DNA"/>
</dbReference>
<name>A0ABY7DNI3_MYAAR</name>
<evidence type="ECO:0000313" key="2">
    <source>
        <dbReference type="EMBL" id="WAQ98282.1"/>
    </source>
</evidence>
<sequence length="99" mass="11431">MMMVTVKRLLTNAIQRATVITMYTWVKDGKTGLTNQSCVKNKVCITTWKPMSQLIPSHFIIHFITMCLVLSMNVEFEGSSQPYSTQNFPKQSNNHRKYN</sequence>
<accession>A0ABY7DNI3</accession>
<gene>
    <name evidence="2" type="ORF">MAR_022655</name>
</gene>
<reference evidence="2" key="1">
    <citation type="submission" date="2022-11" db="EMBL/GenBank/DDBJ databases">
        <title>Centuries of genome instability and evolution in soft-shell clam transmissible cancer (bioRxiv).</title>
        <authorList>
            <person name="Hart S.F.M."/>
            <person name="Yonemitsu M.A."/>
            <person name="Giersch R.M."/>
            <person name="Beal B.F."/>
            <person name="Arriagada G."/>
            <person name="Davis B.W."/>
            <person name="Ostrander E.A."/>
            <person name="Goff S.P."/>
            <person name="Metzger M.J."/>
        </authorList>
    </citation>
    <scope>NUCLEOTIDE SEQUENCE</scope>
    <source>
        <strain evidence="2">MELC-2E11</strain>
        <tissue evidence="2">Siphon/mantle</tissue>
    </source>
</reference>
<dbReference type="Proteomes" id="UP001164746">
    <property type="component" value="Chromosome 3"/>
</dbReference>
<feature type="compositionally biased region" description="Polar residues" evidence="1">
    <location>
        <begin position="79"/>
        <end position="92"/>
    </location>
</feature>
<protein>
    <submittedName>
        <fullName evidence="2">Uncharacterized protein</fullName>
    </submittedName>
</protein>
<evidence type="ECO:0000313" key="3">
    <source>
        <dbReference type="Proteomes" id="UP001164746"/>
    </source>
</evidence>
<evidence type="ECO:0000256" key="1">
    <source>
        <dbReference type="SAM" id="MobiDB-lite"/>
    </source>
</evidence>